<dbReference type="Proteomes" id="UP000240317">
    <property type="component" value="Unassembled WGS sequence"/>
</dbReference>
<keyword evidence="2" id="KW-1185">Reference proteome</keyword>
<name>A0A2T3W7C4_9DEIO</name>
<dbReference type="EMBL" id="PYSV01000009">
    <property type="protein sequence ID" value="PTA67799.1"/>
    <property type="molecule type" value="Genomic_DNA"/>
</dbReference>
<dbReference type="InterPro" id="IPR036388">
    <property type="entry name" value="WH-like_DNA-bd_sf"/>
</dbReference>
<dbReference type="Gene3D" id="1.25.40.10">
    <property type="entry name" value="Tetratricopeptide repeat domain"/>
    <property type="match status" value="1"/>
</dbReference>
<comment type="caution">
    <text evidence="1">The sequence shown here is derived from an EMBL/GenBank/DDBJ whole genome shotgun (WGS) entry which is preliminary data.</text>
</comment>
<sequence length="588" mass="62161">MGALEGGQFGLVLTELRGRMDLSPAELAVLGTAELALGAYPEAELHLLRPHLAGEMRATVGYGTVLLEVGRWTQARDHLERHVAALSPEWAAEAQHTLAALDLEEGWWARAAERAEAAARDLLALGLERRAAGPLVTMAWACARHGQLARAEGALQIALSVLPEYPDPAERAMALATLGWAQAVAGRAAEAQGHLERASQLLSTEQVHAQRFVWAARADVAAWTGDHAAEQALVDAVAATLGPLTPPDSRWGRWVGLRRVALSRRAGQWSAALRGLALLPPGAETLWERGALLCDLAEGPAATEALQAALAAFRARGQLLGEARTLAVLCRAAGPPDAPDLARQALDAALRSPLLLPVRAVLDEVAAALAGQPLSAALGAYLEAARAHVQPPAPPPTVQVQTLGSAQVWLSGQPVRAPAALLACLGLCGPLDRAALQLHLYPDRAPAAASSAVKQDIYRCRQALGPHSIVSEGAHHTKRYRLGPAYHWLLDVAEVQRGAASLDPVRAFGGRRGPFLPGVDSDWSQGVQAQLDAATEAMVPALLAIYRREGLTANMGHLVAQFAQVYPDHPRLAEFRVLASTPLETSAG</sequence>
<accession>A0A2T3W7C4</accession>
<organism evidence="1 2">
    <name type="scientific">Deinococcus arcticus</name>
    <dbReference type="NCBI Taxonomy" id="2136176"/>
    <lineage>
        <taxon>Bacteria</taxon>
        <taxon>Thermotogati</taxon>
        <taxon>Deinococcota</taxon>
        <taxon>Deinococci</taxon>
        <taxon>Deinococcales</taxon>
        <taxon>Deinococcaceae</taxon>
        <taxon>Deinococcus</taxon>
    </lineage>
</organism>
<reference evidence="1 2" key="1">
    <citation type="submission" date="2018-03" db="EMBL/GenBank/DDBJ databases">
        <title>Draft genome of Deinococcus sp. OD32.</title>
        <authorList>
            <person name="Wang X.-P."/>
            <person name="Du Z.-J."/>
        </authorList>
    </citation>
    <scope>NUCLEOTIDE SEQUENCE [LARGE SCALE GENOMIC DNA]</scope>
    <source>
        <strain evidence="1 2">OD32</strain>
    </source>
</reference>
<dbReference type="AlphaFoldDB" id="A0A2T3W7C4"/>
<evidence type="ECO:0000313" key="2">
    <source>
        <dbReference type="Proteomes" id="UP000240317"/>
    </source>
</evidence>
<evidence type="ECO:0008006" key="3">
    <source>
        <dbReference type="Google" id="ProtNLM"/>
    </source>
</evidence>
<dbReference type="InterPro" id="IPR011990">
    <property type="entry name" value="TPR-like_helical_dom_sf"/>
</dbReference>
<dbReference type="Gene3D" id="1.10.10.10">
    <property type="entry name" value="Winged helix-like DNA-binding domain superfamily/Winged helix DNA-binding domain"/>
    <property type="match status" value="1"/>
</dbReference>
<proteinExistence type="predicted"/>
<dbReference type="SUPFAM" id="SSF48452">
    <property type="entry name" value="TPR-like"/>
    <property type="match status" value="1"/>
</dbReference>
<evidence type="ECO:0000313" key="1">
    <source>
        <dbReference type="EMBL" id="PTA67799.1"/>
    </source>
</evidence>
<gene>
    <name evidence="1" type="ORF">C8263_10280</name>
</gene>
<protein>
    <recommendedName>
        <fullName evidence="3">Bacterial transcriptional activator domain-containing protein</fullName>
    </recommendedName>
</protein>